<sequence length="169" mass="18687">MKKSIAIILIAFAIASCTGQDKKKTNAPATKKATPEKQFAVQKTDAEWRKELSPEAYEVLRNKGTERAFTGKYVNTFEKGDYVCAACGNVIFHSNSKFHSDCGWPSFDQAIKGSVVYVQDYTLGMTRTEVDCARCGSHLGHVFDDGPQETTGKRFCTNSVSIKFIPAKK</sequence>
<dbReference type="Gene3D" id="2.170.150.20">
    <property type="entry name" value="Peptide methionine sulfoxide reductase"/>
    <property type="match status" value="1"/>
</dbReference>
<evidence type="ECO:0000313" key="10">
    <source>
        <dbReference type="Proteomes" id="UP000244677"/>
    </source>
</evidence>
<organism evidence="9 10">
    <name type="scientific">Flavobacterium kingsejongi</name>
    <dbReference type="NCBI Taxonomy" id="1678728"/>
    <lineage>
        <taxon>Bacteria</taxon>
        <taxon>Pseudomonadati</taxon>
        <taxon>Bacteroidota</taxon>
        <taxon>Flavobacteriia</taxon>
        <taxon>Flavobacteriales</taxon>
        <taxon>Flavobacteriaceae</taxon>
        <taxon>Flavobacterium</taxon>
    </lineage>
</organism>
<dbReference type="EC" id="1.8.4.12" evidence="3"/>
<dbReference type="InterPro" id="IPR002579">
    <property type="entry name" value="Met_Sox_Rdtase_MsrB_dom"/>
</dbReference>
<dbReference type="InterPro" id="IPR028427">
    <property type="entry name" value="Met_Sox_Rdtase_MsrB"/>
</dbReference>
<dbReference type="Pfam" id="PF01641">
    <property type="entry name" value="SelR"/>
    <property type="match status" value="1"/>
</dbReference>
<dbReference type="PROSITE" id="PS51257">
    <property type="entry name" value="PROKAR_LIPOPROTEIN"/>
    <property type="match status" value="1"/>
</dbReference>
<name>A0A2S1LPV8_9FLAO</name>
<evidence type="ECO:0000256" key="7">
    <source>
        <dbReference type="ARBA" id="ARBA00048488"/>
    </source>
</evidence>
<dbReference type="PANTHER" id="PTHR10173">
    <property type="entry name" value="METHIONINE SULFOXIDE REDUCTASE"/>
    <property type="match status" value="1"/>
</dbReference>
<evidence type="ECO:0000256" key="3">
    <source>
        <dbReference type="ARBA" id="ARBA00012499"/>
    </source>
</evidence>
<evidence type="ECO:0000259" key="8">
    <source>
        <dbReference type="PROSITE" id="PS51790"/>
    </source>
</evidence>
<evidence type="ECO:0000313" key="9">
    <source>
        <dbReference type="EMBL" id="AWG25759.1"/>
    </source>
</evidence>
<comment type="catalytic activity">
    <reaction evidence="7">
        <text>L-methionyl-[protein] + [thioredoxin]-disulfide + H2O = L-methionyl-(R)-S-oxide-[protein] + [thioredoxin]-dithiol</text>
        <dbReference type="Rhea" id="RHEA:24164"/>
        <dbReference type="Rhea" id="RHEA-COMP:10698"/>
        <dbReference type="Rhea" id="RHEA-COMP:10700"/>
        <dbReference type="Rhea" id="RHEA-COMP:12313"/>
        <dbReference type="Rhea" id="RHEA-COMP:12314"/>
        <dbReference type="ChEBI" id="CHEBI:15377"/>
        <dbReference type="ChEBI" id="CHEBI:16044"/>
        <dbReference type="ChEBI" id="CHEBI:29950"/>
        <dbReference type="ChEBI" id="CHEBI:45764"/>
        <dbReference type="ChEBI" id="CHEBI:50058"/>
        <dbReference type="EC" id="1.8.4.12"/>
    </reaction>
</comment>
<keyword evidence="10" id="KW-1185">Reference proteome</keyword>
<dbReference type="RefSeq" id="WP_108737331.1">
    <property type="nucleotide sequence ID" value="NZ_CP020919.1"/>
</dbReference>
<dbReference type="GO" id="GO:0006979">
    <property type="term" value="P:response to oxidative stress"/>
    <property type="evidence" value="ECO:0007669"/>
    <property type="project" value="InterPro"/>
</dbReference>
<evidence type="ECO:0000256" key="5">
    <source>
        <dbReference type="ARBA" id="ARBA00022833"/>
    </source>
</evidence>
<comment type="cofactor">
    <cofactor evidence="1">
        <name>Zn(2+)</name>
        <dbReference type="ChEBI" id="CHEBI:29105"/>
    </cofactor>
</comment>
<dbReference type="GO" id="GO:0005737">
    <property type="term" value="C:cytoplasm"/>
    <property type="evidence" value="ECO:0007669"/>
    <property type="project" value="TreeGrafter"/>
</dbReference>
<dbReference type="OrthoDB" id="4174719at2"/>
<feature type="domain" description="MsrB" evidence="8">
    <location>
        <begin position="45"/>
        <end position="167"/>
    </location>
</feature>
<protein>
    <recommendedName>
        <fullName evidence="3">peptide-methionine (R)-S-oxide reductase</fullName>
        <ecNumber evidence="3">1.8.4.12</ecNumber>
    </recommendedName>
</protein>
<reference evidence="9 10" key="1">
    <citation type="submission" date="2017-04" db="EMBL/GenBank/DDBJ databases">
        <title>Complete genome sequence of Flavobacterium kingsejong AJ004.</title>
        <authorList>
            <person name="Lee P.C."/>
        </authorList>
    </citation>
    <scope>NUCLEOTIDE SEQUENCE [LARGE SCALE GENOMIC DNA]</scope>
    <source>
        <strain evidence="9 10">AJ004</strain>
    </source>
</reference>
<dbReference type="AlphaFoldDB" id="A0A2S1LPV8"/>
<dbReference type="KEGG" id="fki:FK004_11275"/>
<evidence type="ECO:0000256" key="1">
    <source>
        <dbReference type="ARBA" id="ARBA00001947"/>
    </source>
</evidence>
<dbReference type="GO" id="GO:0030091">
    <property type="term" value="P:protein repair"/>
    <property type="evidence" value="ECO:0007669"/>
    <property type="project" value="InterPro"/>
</dbReference>
<keyword evidence="6" id="KW-0560">Oxidoreductase</keyword>
<dbReference type="PROSITE" id="PS51790">
    <property type="entry name" value="MSRB"/>
    <property type="match status" value="1"/>
</dbReference>
<dbReference type="NCBIfam" id="TIGR00357">
    <property type="entry name" value="peptide-methionine (R)-S-oxide reductase MsrB"/>
    <property type="match status" value="1"/>
</dbReference>
<dbReference type="SUPFAM" id="SSF51316">
    <property type="entry name" value="Mss4-like"/>
    <property type="match status" value="1"/>
</dbReference>
<dbReference type="FunFam" id="2.170.150.20:FF:000001">
    <property type="entry name" value="Peptide methionine sulfoxide reductase MsrB"/>
    <property type="match status" value="1"/>
</dbReference>
<evidence type="ECO:0000256" key="4">
    <source>
        <dbReference type="ARBA" id="ARBA00022723"/>
    </source>
</evidence>
<dbReference type="GO" id="GO:0033743">
    <property type="term" value="F:peptide-methionine (R)-S-oxide reductase activity"/>
    <property type="evidence" value="ECO:0007669"/>
    <property type="project" value="UniProtKB-EC"/>
</dbReference>
<proteinExistence type="inferred from homology"/>
<dbReference type="Proteomes" id="UP000244677">
    <property type="component" value="Chromosome"/>
</dbReference>
<keyword evidence="4" id="KW-0479">Metal-binding</keyword>
<comment type="similarity">
    <text evidence="2">Belongs to the MsrB Met sulfoxide reductase family.</text>
</comment>
<keyword evidence="5" id="KW-0862">Zinc</keyword>
<accession>A0A2S1LPV8</accession>
<dbReference type="GO" id="GO:0046872">
    <property type="term" value="F:metal ion binding"/>
    <property type="evidence" value="ECO:0007669"/>
    <property type="project" value="UniProtKB-KW"/>
</dbReference>
<dbReference type="PANTHER" id="PTHR10173:SF52">
    <property type="entry name" value="METHIONINE-R-SULFOXIDE REDUCTASE B1"/>
    <property type="match status" value="1"/>
</dbReference>
<gene>
    <name evidence="9" type="ORF">FK004_11275</name>
</gene>
<dbReference type="EMBL" id="CP020919">
    <property type="protein sequence ID" value="AWG25759.1"/>
    <property type="molecule type" value="Genomic_DNA"/>
</dbReference>
<evidence type="ECO:0000256" key="2">
    <source>
        <dbReference type="ARBA" id="ARBA00007174"/>
    </source>
</evidence>
<evidence type="ECO:0000256" key="6">
    <source>
        <dbReference type="ARBA" id="ARBA00023002"/>
    </source>
</evidence>
<dbReference type="InterPro" id="IPR011057">
    <property type="entry name" value="Mss4-like_sf"/>
</dbReference>